<evidence type="ECO:0000259" key="19">
    <source>
        <dbReference type="PROSITE" id="PS51473"/>
    </source>
</evidence>
<evidence type="ECO:0000256" key="2">
    <source>
        <dbReference type="ARBA" id="ARBA00022527"/>
    </source>
</evidence>
<evidence type="ECO:0000256" key="12">
    <source>
        <dbReference type="ARBA" id="ARBA00023170"/>
    </source>
</evidence>
<dbReference type="PROSITE" id="PS00108">
    <property type="entry name" value="PROTEIN_KINASE_ST"/>
    <property type="match status" value="1"/>
</dbReference>
<evidence type="ECO:0000256" key="14">
    <source>
        <dbReference type="PROSITE-ProRule" id="PRU10141"/>
    </source>
</evidence>
<evidence type="ECO:0000256" key="8">
    <source>
        <dbReference type="ARBA" id="ARBA00022777"/>
    </source>
</evidence>
<feature type="signal peptide" evidence="17">
    <location>
        <begin position="1"/>
        <end position="22"/>
    </location>
</feature>
<evidence type="ECO:0000256" key="4">
    <source>
        <dbReference type="ARBA" id="ARBA00022692"/>
    </source>
</evidence>
<feature type="domain" description="Protein kinase" evidence="18">
    <location>
        <begin position="315"/>
        <end position="593"/>
    </location>
</feature>
<keyword evidence="2" id="KW-0723">Serine/threonine-protein kinase</keyword>
<dbReference type="InterPro" id="IPR052059">
    <property type="entry name" value="CR_Ser/Thr_kinase"/>
</dbReference>
<dbReference type="PROSITE" id="PS51473">
    <property type="entry name" value="GNK2"/>
    <property type="match status" value="2"/>
</dbReference>
<evidence type="ECO:0000256" key="1">
    <source>
        <dbReference type="ARBA" id="ARBA00004167"/>
    </source>
</evidence>
<evidence type="ECO:0000313" key="21">
    <source>
        <dbReference type="Proteomes" id="UP000327013"/>
    </source>
</evidence>
<dbReference type="Pfam" id="PF00069">
    <property type="entry name" value="Pkinase"/>
    <property type="match status" value="1"/>
</dbReference>
<dbReference type="InterPro" id="IPR017441">
    <property type="entry name" value="Protein_kinase_ATP_BS"/>
</dbReference>
<dbReference type="GO" id="GO:0016020">
    <property type="term" value="C:membrane"/>
    <property type="evidence" value="ECO:0007669"/>
    <property type="project" value="UniProtKB-SubCell"/>
</dbReference>
<dbReference type="FunFam" id="1.10.510.10:FF:000336">
    <property type="entry name" value="Cysteine-rich receptor-like protein kinase 2"/>
    <property type="match status" value="1"/>
</dbReference>
<dbReference type="OrthoDB" id="1908121at2759"/>
<evidence type="ECO:0000256" key="7">
    <source>
        <dbReference type="ARBA" id="ARBA00022741"/>
    </source>
</evidence>
<keyword evidence="11 16" id="KW-0472">Membrane</keyword>
<name>A0A5N6QY74_9ROSI</name>
<feature type="chain" id="PRO_5024448636" description="Protein kinase domain-containing protein" evidence="17">
    <location>
        <begin position="23"/>
        <end position="635"/>
    </location>
</feature>
<dbReference type="FunFam" id="3.30.200.20:FF:000952">
    <property type="entry name" value="Putative DUF26-domain protein kinase"/>
    <property type="match status" value="1"/>
</dbReference>
<evidence type="ECO:0000256" key="11">
    <source>
        <dbReference type="ARBA" id="ARBA00023136"/>
    </source>
</evidence>
<evidence type="ECO:0000259" key="18">
    <source>
        <dbReference type="PROSITE" id="PS50011"/>
    </source>
</evidence>
<proteinExistence type="predicted"/>
<keyword evidence="13" id="KW-0325">Glycoprotein</keyword>
<keyword evidence="10 16" id="KW-1133">Transmembrane helix</keyword>
<keyword evidence="21" id="KW-1185">Reference proteome</keyword>
<feature type="binding site" evidence="14">
    <location>
        <position position="343"/>
    </location>
    <ligand>
        <name>ATP</name>
        <dbReference type="ChEBI" id="CHEBI:30616"/>
    </ligand>
</feature>
<evidence type="ECO:0000256" key="5">
    <source>
        <dbReference type="ARBA" id="ARBA00022729"/>
    </source>
</evidence>
<organism evidence="20 21">
    <name type="scientific">Carpinus fangiana</name>
    <dbReference type="NCBI Taxonomy" id="176857"/>
    <lineage>
        <taxon>Eukaryota</taxon>
        <taxon>Viridiplantae</taxon>
        <taxon>Streptophyta</taxon>
        <taxon>Embryophyta</taxon>
        <taxon>Tracheophyta</taxon>
        <taxon>Spermatophyta</taxon>
        <taxon>Magnoliopsida</taxon>
        <taxon>eudicotyledons</taxon>
        <taxon>Gunneridae</taxon>
        <taxon>Pentapetalae</taxon>
        <taxon>rosids</taxon>
        <taxon>fabids</taxon>
        <taxon>Fagales</taxon>
        <taxon>Betulaceae</taxon>
        <taxon>Carpinus</taxon>
    </lineage>
</organism>
<dbReference type="InterPro" id="IPR008271">
    <property type="entry name" value="Ser/Thr_kinase_AS"/>
</dbReference>
<sequence>MAASDVLSLIVLALFWVHATHADPTVDMIARSCRKTPVRNASLYVDGYWHLVVAMEQEMVRNKFAFNEVGEPPDRIYLFSQCMNDLSGEECKMCFDQMKTLLPSCFPNTGGRVYADGCFLRAENYSFFEEIIEPVDDMQICSDSMEGRQGFNDTTREVVMEIAKDAPHNRGHAVQHQELESGASVYAMANCWKTINAEMCSICLGNAAMASLSCLPSSGGRVMNAGCFLRYADYDFLSSSTEAPSMLSYAIYATGVVALCTFTITIGFCVGRTAYQESIQEPKLKRMETDLSVHDKSLQFLQFKYSTLERATDCFNEAHKLGQGGYGEVFKGTLPDGREIAIKRLYVSGKGRTDEVYNEMDIIRRAQHKNLVRFLGCCFTHIDSFLVYEFLANKSLDRFLFDPEKKKDLDWNKRLGIIIGTAEGLEYLHKDCEVRIIHRDIKASNILLDLRHKPKIADFGLARFYSLDESLISTAIAGTLGYIAPEYLAQGRLTEKVDVYSFGVLVLEIVSGHRNSEFQPAETFETLVTYAWKHFQSKTVTEIIDVSMEMEDVEEATRVIQVGLLCTQESASLRPTMTTVIQMLREKDAHLPVPSKPPFTEESMEISPSFESSRRRPSCLSDLCTFHSFKTCEPE</sequence>
<keyword evidence="6" id="KW-0677">Repeat</keyword>
<dbReference type="GO" id="GO:0005524">
    <property type="term" value="F:ATP binding"/>
    <property type="evidence" value="ECO:0007669"/>
    <property type="project" value="UniProtKB-UniRule"/>
</dbReference>
<evidence type="ECO:0000256" key="10">
    <source>
        <dbReference type="ARBA" id="ARBA00022989"/>
    </source>
</evidence>
<dbReference type="InterPro" id="IPR002902">
    <property type="entry name" value="GNK2"/>
</dbReference>
<dbReference type="InterPro" id="IPR000719">
    <property type="entry name" value="Prot_kinase_dom"/>
</dbReference>
<keyword evidence="8" id="KW-0418">Kinase</keyword>
<dbReference type="Pfam" id="PF01657">
    <property type="entry name" value="Stress-antifung"/>
    <property type="match status" value="2"/>
</dbReference>
<dbReference type="FunFam" id="3.30.430.20:FF:000015">
    <property type="entry name" value="Cysteine-rich receptor-like protein kinase 3"/>
    <property type="match status" value="1"/>
</dbReference>
<reference evidence="20 21" key="1">
    <citation type="submission" date="2019-06" db="EMBL/GenBank/DDBJ databases">
        <title>A chromosomal-level reference genome of Carpinus fangiana (Coryloideae, Betulaceae).</title>
        <authorList>
            <person name="Yang X."/>
            <person name="Wang Z."/>
            <person name="Zhang L."/>
            <person name="Hao G."/>
            <person name="Liu J."/>
            <person name="Yang Y."/>
        </authorList>
    </citation>
    <scope>NUCLEOTIDE SEQUENCE [LARGE SCALE GENOMIC DNA]</scope>
    <source>
        <strain evidence="20">Cfa_2016G</strain>
        <tissue evidence="20">Leaf</tissue>
    </source>
</reference>
<dbReference type="CDD" id="cd23509">
    <property type="entry name" value="Gnk2-like"/>
    <property type="match status" value="2"/>
</dbReference>
<dbReference type="CDD" id="cd14066">
    <property type="entry name" value="STKc_IRAK"/>
    <property type="match status" value="1"/>
</dbReference>
<dbReference type="PANTHER" id="PTHR47973">
    <property type="entry name" value="CYSTEINE-RICH RECEPTOR-LIKE PROTEIN KINASE 3"/>
    <property type="match status" value="1"/>
</dbReference>
<evidence type="ECO:0000256" key="9">
    <source>
        <dbReference type="ARBA" id="ARBA00022840"/>
    </source>
</evidence>
<dbReference type="Gene3D" id="1.10.510.10">
    <property type="entry name" value="Transferase(Phosphotransferase) domain 1"/>
    <property type="match status" value="1"/>
</dbReference>
<keyword evidence="7 14" id="KW-0547">Nucleotide-binding</keyword>
<dbReference type="GO" id="GO:0004674">
    <property type="term" value="F:protein serine/threonine kinase activity"/>
    <property type="evidence" value="ECO:0007669"/>
    <property type="project" value="UniProtKB-KW"/>
</dbReference>
<dbReference type="Gene3D" id="3.30.430.20">
    <property type="entry name" value="Gnk2 domain, C-X8-C-X2-C motif"/>
    <property type="match status" value="2"/>
</dbReference>
<feature type="domain" description="Gnk2-homologous" evidence="19">
    <location>
        <begin position="133"/>
        <end position="236"/>
    </location>
</feature>
<evidence type="ECO:0000256" key="15">
    <source>
        <dbReference type="SAM" id="MobiDB-lite"/>
    </source>
</evidence>
<dbReference type="PROSITE" id="PS50011">
    <property type="entry name" value="PROTEIN_KINASE_DOM"/>
    <property type="match status" value="1"/>
</dbReference>
<evidence type="ECO:0000256" key="17">
    <source>
        <dbReference type="SAM" id="SignalP"/>
    </source>
</evidence>
<dbReference type="EMBL" id="CM017323">
    <property type="protein sequence ID" value="KAE8021515.1"/>
    <property type="molecule type" value="Genomic_DNA"/>
</dbReference>
<dbReference type="Gene3D" id="3.30.200.20">
    <property type="entry name" value="Phosphorylase Kinase, domain 1"/>
    <property type="match status" value="1"/>
</dbReference>
<protein>
    <recommendedName>
        <fullName evidence="22">Protein kinase domain-containing protein</fullName>
    </recommendedName>
</protein>
<evidence type="ECO:0000313" key="20">
    <source>
        <dbReference type="EMBL" id="KAE8021515.1"/>
    </source>
</evidence>
<evidence type="ECO:0008006" key="22">
    <source>
        <dbReference type="Google" id="ProtNLM"/>
    </source>
</evidence>
<keyword evidence="9 14" id="KW-0067">ATP-binding</keyword>
<gene>
    <name evidence="20" type="ORF">FH972_007399</name>
</gene>
<evidence type="ECO:0000256" key="16">
    <source>
        <dbReference type="SAM" id="Phobius"/>
    </source>
</evidence>
<dbReference type="PROSITE" id="PS00107">
    <property type="entry name" value="PROTEIN_KINASE_ATP"/>
    <property type="match status" value="1"/>
</dbReference>
<accession>A0A5N6QY74</accession>
<evidence type="ECO:0000256" key="6">
    <source>
        <dbReference type="ARBA" id="ARBA00022737"/>
    </source>
</evidence>
<dbReference type="InterPro" id="IPR011009">
    <property type="entry name" value="Kinase-like_dom_sf"/>
</dbReference>
<feature type="transmembrane region" description="Helical" evidence="16">
    <location>
        <begin position="249"/>
        <end position="275"/>
    </location>
</feature>
<evidence type="ECO:0000256" key="13">
    <source>
        <dbReference type="ARBA" id="ARBA00023180"/>
    </source>
</evidence>
<dbReference type="AlphaFoldDB" id="A0A5N6QY74"/>
<dbReference type="InterPro" id="IPR038408">
    <property type="entry name" value="GNK2_sf"/>
</dbReference>
<comment type="subcellular location">
    <subcellularLocation>
        <location evidence="1">Membrane</location>
        <topology evidence="1">Single-pass membrane protein</topology>
    </subcellularLocation>
</comment>
<keyword evidence="3" id="KW-0808">Transferase</keyword>
<keyword evidence="4 16" id="KW-0812">Transmembrane</keyword>
<dbReference type="SUPFAM" id="SSF56112">
    <property type="entry name" value="Protein kinase-like (PK-like)"/>
    <property type="match status" value="1"/>
</dbReference>
<dbReference type="Proteomes" id="UP000327013">
    <property type="component" value="Chromosome 3"/>
</dbReference>
<keyword evidence="12" id="KW-0675">Receptor</keyword>
<evidence type="ECO:0000256" key="3">
    <source>
        <dbReference type="ARBA" id="ARBA00022679"/>
    </source>
</evidence>
<dbReference type="SMART" id="SM00220">
    <property type="entry name" value="S_TKc"/>
    <property type="match status" value="1"/>
</dbReference>
<keyword evidence="5 17" id="KW-0732">Signal</keyword>
<feature type="domain" description="Gnk2-homologous" evidence="19">
    <location>
        <begin position="26"/>
        <end position="127"/>
    </location>
</feature>
<feature type="region of interest" description="Disordered" evidence="15">
    <location>
        <begin position="591"/>
        <end position="610"/>
    </location>
</feature>